<dbReference type="Gene3D" id="3.40.630.30">
    <property type="match status" value="1"/>
</dbReference>
<dbReference type="InterPro" id="IPR016181">
    <property type="entry name" value="Acyl_CoA_acyltransferase"/>
</dbReference>
<dbReference type="PROSITE" id="PS51729">
    <property type="entry name" value="GNAT_YJDJ"/>
    <property type="match status" value="1"/>
</dbReference>
<dbReference type="InterPro" id="IPR031165">
    <property type="entry name" value="GNAT_YJDJ"/>
</dbReference>
<dbReference type="PANTHER" id="PTHR31435:SF10">
    <property type="entry name" value="BSR4717 PROTEIN"/>
    <property type="match status" value="1"/>
</dbReference>
<name>A0A2S0REK3_9FLAO</name>
<gene>
    <name evidence="2" type="ORF">HYN48_05200</name>
</gene>
<accession>A0A2S0REK3</accession>
<dbReference type="OrthoDB" id="1120671at2"/>
<dbReference type="Pfam" id="PF14542">
    <property type="entry name" value="Acetyltransf_CG"/>
    <property type="match status" value="1"/>
</dbReference>
<organism evidence="2 3">
    <name type="scientific">Flavobacterium magnum</name>
    <dbReference type="NCBI Taxonomy" id="2162713"/>
    <lineage>
        <taxon>Bacteria</taxon>
        <taxon>Pseudomonadati</taxon>
        <taxon>Bacteroidota</taxon>
        <taxon>Flavobacteriia</taxon>
        <taxon>Flavobacteriales</taxon>
        <taxon>Flavobacteriaceae</taxon>
        <taxon>Flavobacterium</taxon>
    </lineage>
</organism>
<feature type="domain" description="N-acetyltransferase" evidence="1">
    <location>
        <begin position="5"/>
        <end position="91"/>
    </location>
</feature>
<dbReference type="SUPFAM" id="SSF55729">
    <property type="entry name" value="Acyl-CoA N-acyltransferases (Nat)"/>
    <property type="match status" value="1"/>
</dbReference>
<evidence type="ECO:0000313" key="3">
    <source>
        <dbReference type="Proteomes" id="UP000244193"/>
    </source>
</evidence>
<dbReference type="RefSeq" id="WP_108370115.1">
    <property type="nucleotide sequence ID" value="NZ_CP028811.1"/>
</dbReference>
<evidence type="ECO:0000259" key="1">
    <source>
        <dbReference type="PROSITE" id="PS51729"/>
    </source>
</evidence>
<keyword evidence="3" id="KW-1185">Reference proteome</keyword>
<dbReference type="Proteomes" id="UP000244193">
    <property type="component" value="Chromosome"/>
</dbReference>
<dbReference type="PANTHER" id="PTHR31435">
    <property type="entry name" value="PROTEIN NATD1"/>
    <property type="match status" value="1"/>
</dbReference>
<proteinExistence type="predicted"/>
<dbReference type="AlphaFoldDB" id="A0A2S0REK3"/>
<sequence>MDDFSINEDKKRFELKVDGHIAFIEFILTNDNTMFLTHTEVPSALEGKGVGSRIVEKALQHLADHNYKLAPLCPFVAKYLTRHTDWKSILAPGYNV</sequence>
<dbReference type="KEGG" id="fmg:HYN48_05200"/>
<keyword evidence="2" id="KW-0808">Transferase</keyword>
<dbReference type="InterPro" id="IPR045057">
    <property type="entry name" value="Gcn5-rel_NAT"/>
</dbReference>
<reference evidence="2 3" key="1">
    <citation type="submission" date="2018-04" db="EMBL/GenBank/DDBJ databases">
        <title>Genome sequencing of Flavobacterium sp. HYN0048.</title>
        <authorList>
            <person name="Yi H."/>
            <person name="Baek C."/>
        </authorList>
    </citation>
    <scope>NUCLEOTIDE SEQUENCE [LARGE SCALE GENOMIC DNA]</scope>
    <source>
        <strain evidence="2 3">HYN0048</strain>
    </source>
</reference>
<dbReference type="EMBL" id="CP028811">
    <property type="protein sequence ID" value="AWA29531.1"/>
    <property type="molecule type" value="Genomic_DNA"/>
</dbReference>
<protein>
    <submittedName>
        <fullName evidence="2">N-acetyltransferase</fullName>
    </submittedName>
</protein>
<evidence type="ECO:0000313" key="2">
    <source>
        <dbReference type="EMBL" id="AWA29531.1"/>
    </source>
</evidence>
<dbReference type="GO" id="GO:0016740">
    <property type="term" value="F:transferase activity"/>
    <property type="evidence" value="ECO:0007669"/>
    <property type="project" value="UniProtKB-KW"/>
</dbReference>